<dbReference type="EMBL" id="JANURM010000011">
    <property type="protein sequence ID" value="MDL0089361.1"/>
    <property type="molecule type" value="Genomic_DNA"/>
</dbReference>
<dbReference type="Proteomes" id="UP001173801">
    <property type="component" value="Unassembled WGS sequence"/>
</dbReference>
<dbReference type="PANTHER" id="PTHR39327">
    <property type="match status" value="1"/>
</dbReference>
<proteinExistence type="predicted"/>
<accession>A0ABT7HR23</accession>
<comment type="caution">
    <text evidence="1">The sequence shown here is derived from an EMBL/GenBank/DDBJ whole genome shotgun (WGS) entry which is preliminary data.</text>
</comment>
<evidence type="ECO:0000313" key="2">
    <source>
        <dbReference type="Proteomes" id="UP001173801"/>
    </source>
</evidence>
<organism evidence="1 2">
    <name type="scientific">Campylobacter gastrosuis</name>
    <dbReference type="NCBI Taxonomy" id="2974576"/>
    <lineage>
        <taxon>Bacteria</taxon>
        <taxon>Pseudomonadati</taxon>
        <taxon>Campylobacterota</taxon>
        <taxon>Epsilonproteobacteria</taxon>
        <taxon>Campylobacterales</taxon>
        <taxon>Campylobacteraceae</taxon>
        <taxon>Campylobacter</taxon>
    </lineage>
</organism>
<dbReference type="RefSeq" id="WP_284938019.1">
    <property type="nucleotide sequence ID" value="NZ_JANURM010000011.1"/>
</dbReference>
<protein>
    <submittedName>
        <fullName evidence="1">Transglutaminase-like cysteine peptidase</fullName>
    </submittedName>
</protein>
<name>A0ABT7HR23_9BACT</name>
<reference evidence="1" key="2">
    <citation type="journal article" date="2023" name="Microorganisms">
        <title>Isolation and Genomic Characteristics of Cat-Borne Campylobacter felis sp. nov. and Sheep-Borne Campylobacter ovis sp. nov.</title>
        <authorList>
            <person name="Wang H."/>
            <person name="Li Y."/>
            <person name="Gu Y."/>
            <person name="Zhou G."/>
            <person name="Chen X."/>
            <person name="Zhang X."/>
            <person name="Shao Z."/>
            <person name="Zhang J."/>
            <person name="Zhang M."/>
        </authorList>
    </citation>
    <scope>NUCLEOTIDE SEQUENCE</scope>
    <source>
        <strain evidence="1">PS10</strain>
    </source>
</reference>
<dbReference type="PANTHER" id="PTHR39327:SF1">
    <property type="entry name" value="BLR5470 PROTEIN"/>
    <property type="match status" value="1"/>
</dbReference>
<dbReference type="InterPro" id="IPR010319">
    <property type="entry name" value="Transglutaminase-like_Cys_pept"/>
</dbReference>
<gene>
    <name evidence="1" type="ORF">NYG85_08315</name>
</gene>
<sequence length="211" mass="24714">MVRILIYLFLLVVALNSATYELSNENLARCGSNEICKNVLNHYANFMKKTQTQSDWRKIELVNSYINTIKPRYDDFYNKNVDVWSTRGEFLRSAGGDCEEYAISKKESLKDLGVNSKTCLLVVKEKLISKGGYHMVLALWQRQGDEPVILDNLSFRVLPLSKRYDLEPLYCLMDAKYYKLKNNGKILEPLNIRMQTYESLLQKEKVEKFWR</sequence>
<reference evidence="1" key="1">
    <citation type="submission" date="2022-08" db="EMBL/GenBank/DDBJ databases">
        <authorList>
            <person name="Wang H."/>
        </authorList>
    </citation>
    <scope>NUCLEOTIDE SEQUENCE</scope>
    <source>
        <strain evidence="1">PS10</strain>
    </source>
</reference>
<keyword evidence="2" id="KW-1185">Reference proteome</keyword>
<dbReference type="Pfam" id="PF06035">
    <property type="entry name" value="Peptidase_C93"/>
    <property type="match status" value="1"/>
</dbReference>
<evidence type="ECO:0000313" key="1">
    <source>
        <dbReference type="EMBL" id="MDL0089361.1"/>
    </source>
</evidence>
<dbReference type="Gene3D" id="3.10.620.30">
    <property type="match status" value="1"/>
</dbReference>